<proteinExistence type="predicted"/>
<gene>
    <name evidence="2" type="ORF">FY207_00895</name>
</gene>
<dbReference type="AlphaFoldDB" id="A0A643CLK6"/>
<organism evidence="2">
    <name type="scientific">Anaplasma marginale</name>
    <dbReference type="NCBI Taxonomy" id="770"/>
    <lineage>
        <taxon>Bacteria</taxon>
        <taxon>Pseudomonadati</taxon>
        <taxon>Pseudomonadota</taxon>
        <taxon>Alphaproteobacteria</taxon>
        <taxon>Rickettsiales</taxon>
        <taxon>Anaplasmataceae</taxon>
        <taxon>Anaplasma</taxon>
    </lineage>
</organism>
<dbReference type="EMBL" id="VTCY01000002">
    <property type="protein sequence ID" value="KAB0452497.1"/>
    <property type="molecule type" value="Genomic_DNA"/>
</dbReference>
<evidence type="ECO:0000256" key="1">
    <source>
        <dbReference type="SAM" id="Phobius"/>
    </source>
</evidence>
<keyword evidence="1" id="KW-0812">Transmembrane</keyword>
<protein>
    <submittedName>
        <fullName evidence="2">Uncharacterized protein</fullName>
    </submittedName>
</protein>
<keyword evidence="1" id="KW-0472">Membrane</keyword>
<feature type="transmembrane region" description="Helical" evidence="1">
    <location>
        <begin position="44"/>
        <end position="71"/>
    </location>
</feature>
<comment type="caution">
    <text evidence="2">The sequence shown here is derived from an EMBL/GenBank/DDBJ whole genome shotgun (WGS) entry which is preliminary data.</text>
</comment>
<reference evidence="2" key="1">
    <citation type="submission" date="2019-08" db="EMBL/GenBank/DDBJ databases">
        <authorList>
            <person name="Amaro Estrada I."/>
            <person name="Quiroz Castaneda R.E."/>
            <person name="Martinez Ocampo F."/>
            <person name="Rodriguez Camarillo S.D."/>
        </authorList>
    </citation>
    <scope>NUCLEOTIDE SEQUENCE</scope>
    <source>
        <strain evidence="2">MEX-30-184-02</strain>
    </source>
</reference>
<sequence>MHVCAVRRRTYYDSKAPYTPYKIFAVAEVPTATFRRHQYHQRSVGALGLMTALSSIYGCGCGITGLASFGVDAPKA</sequence>
<keyword evidence="1" id="KW-1133">Transmembrane helix</keyword>
<accession>A0A643CLK6</accession>
<evidence type="ECO:0000313" key="2">
    <source>
        <dbReference type="EMBL" id="KAB0452497.1"/>
    </source>
</evidence>
<name>A0A643CLK6_ANAMA</name>